<accession>A0A0D7CNU1</accession>
<dbReference type="EMBL" id="JRKI01000018">
    <property type="protein sequence ID" value="KIZ17535.1"/>
    <property type="molecule type" value="Genomic_DNA"/>
</dbReference>
<gene>
    <name evidence="2" type="ORF">SNA_13655</name>
</gene>
<evidence type="ECO:0000313" key="3">
    <source>
        <dbReference type="Proteomes" id="UP000032458"/>
    </source>
</evidence>
<organism evidence="2 3">
    <name type="scientific">Streptomyces natalensis ATCC 27448</name>
    <dbReference type="NCBI Taxonomy" id="1240678"/>
    <lineage>
        <taxon>Bacteria</taxon>
        <taxon>Bacillati</taxon>
        <taxon>Actinomycetota</taxon>
        <taxon>Actinomycetes</taxon>
        <taxon>Kitasatosporales</taxon>
        <taxon>Streptomycetaceae</taxon>
        <taxon>Streptomyces</taxon>
    </lineage>
</organism>
<feature type="chain" id="PRO_5002317945" description="Secreted protein" evidence="1">
    <location>
        <begin position="28"/>
        <end position="90"/>
    </location>
</feature>
<evidence type="ECO:0000256" key="1">
    <source>
        <dbReference type="SAM" id="SignalP"/>
    </source>
</evidence>
<comment type="caution">
    <text evidence="2">The sequence shown here is derived from an EMBL/GenBank/DDBJ whole genome shotgun (WGS) entry which is preliminary data.</text>
</comment>
<keyword evidence="1" id="KW-0732">Signal</keyword>
<name>A0A0D7CNU1_9ACTN</name>
<reference evidence="2 3" key="1">
    <citation type="submission" date="2014-09" db="EMBL/GenBank/DDBJ databases">
        <title>Draft genome sequence of Streptomyces natalensis ATCC 27448, producer of the antifungal pimaricin.</title>
        <authorList>
            <person name="Mendes M.V."/>
            <person name="Beites T."/>
            <person name="Pires S."/>
            <person name="Santos C.L."/>
            <person name="Moradas-Ferreira P."/>
        </authorList>
    </citation>
    <scope>NUCLEOTIDE SEQUENCE [LARGE SCALE GENOMIC DNA]</scope>
    <source>
        <strain evidence="2 3">ATCC 27448</strain>
    </source>
</reference>
<sequence length="90" mass="9906">MLSAWIWISRPARLLAMLMTSISEALAPPPTLTMPVSMGAPAAAMVAATASSMYVKSRRWCPSPYRRSGCPVIAAWRARWVNMSGRWRGP</sequence>
<dbReference type="AlphaFoldDB" id="A0A0D7CNU1"/>
<feature type="signal peptide" evidence="1">
    <location>
        <begin position="1"/>
        <end position="27"/>
    </location>
</feature>
<keyword evidence="3" id="KW-1185">Reference proteome</keyword>
<dbReference type="Proteomes" id="UP000032458">
    <property type="component" value="Unassembled WGS sequence"/>
</dbReference>
<proteinExistence type="predicted"/>
<evidence type="ECO:0000313" key="2">
    <source>
        <dbReference type="EMBL" id="KIZ17535.1"/>
    </source>
</evidence>
<protein>
    <recommendedName>
        <fullName evidence="4">Secreted protein</fullName>
    </recommendedName>
</protein>
<evidence type="ECO:0008006" key="4">
    <source>
        <dbReference type="Google" id="ProtNLM"/>
    </source>
</evidence>